<evidence type="ECO:0000256" key="4">
    <source>
        <dbReference type="ARBA" id="ARBA00023163"/>
    </source>
</evidence>
<keyword evidence="7" id="KW-1185">Reference proteome</keyword>
<evidence type="ECO:0000256" key="1">
    <source>
        <dbReference type="ARBA" id="ARBA00009437"/>
    </source>
</evidence>
<keyword evidence="4" id="KW-0804">Transcription</keyword>
<keyword evidence="3" id="KW-0238">DNA-binding</keyword>
<dbReference type="EMBL" id="JBEPSH010000004">
    <property type="protein sequence ID" value="MET4577239.1"/>
    <property type="molecule type" value="Genomic_DNA"/>
</dbReference>
<dbReference type="InterPro" id="IPR058163">
    <property type="entry name" value="LysR-type_TF_proteobact-type"/>
</dbReference>
<dbReference type="SUPFAM" id="SSF46785">
    <property type="entry name" value="Winged helix' DNA-binding domain"/>
    <property type="match status" value="1"/>
</dbReference>
<dbReference type="InterPro" id="IPR036388">
    <property type="entry name" value="WH-like_DNA-bd_sf"/>
</dbReference>
<gene>
    <name evidence="6" type="ORF">ABIE13_002350</name>
</gene>
<dbReference type="SUPFAM" id="SSF53850">
    <property type="entry name" value="Periplasmic binding protein-like II"/>
    <property type="match status" value="1"/>
</dbReference>
<dbReference type="RefSeq" id="WP_354443446.1">
    <property type="nucleotide sequence ID" value="NZ_JBEPSH010000004.1"/>
</dbReference>
<dbReference type="PANTHER" id="PTHR30537">
    <property type="entry name" value="HTH-TYPE TRANSCRIPTIONAL REGULATOR"/>
    <property type="match status" value="1"/>
</dbReference>
<feature type="domain" description="HTH lysR-type" evidence="5">
    <location>
        <begin position="1"/>
        <end position="59"/>
    </location>
</feature>
<protein>
    <submittedName>
        <fullName evidence="6">LysR family transcriptional regulator for bpeEF and oprC</fullName>
    </submittedName>
</protein>
<evidence type="ECO:0000313" key="6">
    <source>
        <dbReference type="EMBL" id="MET4577239.1"/>
    </source>
</evidence>
<comment type="similarity">
    <text evidence="1">Belongs to the LysR transcriptional regulatory family.</text>
</comment>
<comment type="caution">
    <text evidence="6">The sequence shown here is derived from an EMBL/GenBank/DDBJ whole genome shotgun (WGS) entry which is preliminary data.</text>
</comment>
<evidence type="ECO:0000259" key="5">
    <source>
        <dbReference type="PROSITE" id="PS50931"/>
    </source>
</evidence>
<dbReference type="InterPro" id="IPR036390">
    <property type="entry name" value="WH_DNA-bd_sf"/>
</dbReference>
<evidence type="ECO:0000313" key="7">
    <source>
        <dbReference type="Proteomes" id="UP001549320"/>
    </source>
</evidence>
<evidence type="ECO:0000256" key="2">
    <source>
        <dbReference type="ARBA" id="ARBA00023015"/>
    </source>
</evidence>
<dbReference type="InterPro" id="IPR005119">
    <property type="entry name" value="LysR_subst-bd"/>
</dbReference>
<organism evidence="6 7">
    <name type="scientific">Ottowia thiooxydans</name>
    <dbReference type="NCBI Taxonomy" id="219182"/>
    <lineage>
        <taxon>Bacteria</taxon>
        <taxon>Pseudomonadati</taxon>
        <taxon>Pseudomonadota</taxon>
        <taxon>Betaproteobacteria</taxon>
        <taxon>Burkholderiales</taxon>
        <taxon>Comamonadaceae</taxon>
        <taxon>Ottowia</taxon>
    </lineage>
</organism>
<reference evidence="6 7" key="1">
    <citation type="submission" date="2024-06" db="EMBL/GenBank/DDBJ databases">
        <title>Sorghum-associated microbial communities from plants grown in Nebraska, USA.</title>
        <authorList>
            <person name="Schachtman D."/>
        </authorList>
    </citation>
    <scope>NUCLEOTIDE SEQUENCE [LARGE SCALE GENOMIC DNA]</scope>
    <source>
        <strain evidence="6 7">2709</strain>
    </source>
</reference>
<dbReference type="CDD" id="cd08472">
    <property type="entry name" value="PBP2_CrgA_like_3"/>
    <property type="match status" value="1"/>
</dbReference>
<dbReference type="Proteomes" id="UP001549320">
    <property type="component" value="Unassembled WGS sequence"/>
</dbReference>
<dbReference type="InterPro" id="IPR000847">
    <property type="entry name" value="LysR_HTH_N"/>
</dbReference>
<evidence type="ECO:0000256" key="3">
    <source>
        <dbReference type="ARBA" id="ARBA00023125"/>
    </source>
</evidence>
<dbReference type="Gene3D" id="1.10.10.10">
    <property type="entry name" value="Winged helix-like DNA-binding domain superfamily/Winged helix DNA-binding domain"/>
    <property type="match status" value="1"/>
</dbReference>
<sequence>MDQISSIRSFIRVVESGSFTKAADLLSLPKSSLTKQIQHLESRLKVRLLNRTTRSVTVTPEGAAYYERTLNLLTELDDFESSMTQANAALSGRLRVDVGASMARLLVIPELPKFFARHPDIQLDLGVSDRPVDLIADNVDCVVRVGRLVDQSLVARRVGNVSFVTVAAPGYLQRHGTPAHPHDLETDGHRTINFFSSSTGRVFPHEFVKGPEHLELSGRYQLAVNESNALTSAVLAGLGITQISNIQAAPFLADGSLVQVLPEWSHPILPIHLVYPLSRRTNPRVRAFADWAISLFADRLANKPTSTASQGLQRPAPAAVTLSRKDFQWADFERGTLVAVTP</sequence>
<name>A0ABV2Q8A8_9BURK</name>
<dbReference type="Pfam" id="PF03466">
    <property type="entry name" value="LysR_substrate"/>
    <property type="match status" value="1"/>
</dbReference>
<dbReference type="Pfam" id="PF00126">
    <property type="entry name" value="HTH_1"/>
    <property type="match status" value="1"/>
</dbReference>
<dbReference type="PROSITE" id="PS50931">
    <property type="entry name" value="HTH_LYSR"/>
    <property type="match status" value="1"/>
</dbReference>
<keyword evidence="2" id="KW-0805">Transcription regulation</keyword>
<dbReference type="Gene3D" id="3.40.190.290">
    <property type="match status" value="1"/>
</dbReference>
<proteinExistence type="inferred from homology"/>
<accession>A0ABV2Q8A8</accession>
<dbReference type="PANTHER" id="PTHR30537:SF17">
    <property type="entry name" value="LYSR-FAMILY REGULATORY PROTEIN"/>
    <property type="match status" value="1"/>
</dbReference>